<comment type="caution">
    <text evidence="8">The sequence shown here is derived from an EMBL/GenBank/DDBJ whole genome shotgun (WGS) entry which is preliminary data.</text>
</comment>
<reference evidence="8" key="2">
    <citation type="submission" date="2018-11" db="EMBL/GenBank/DDBJ databases">
        <title>Trombidioid mite genomics.</title>
        <authorList>
            <person name="Dong X."/>
        </authorList>
    </citation>
    <scope>NUCLEOTIDE SEQUENCE</scope>
    <source>
        <strain evidence="8">UoL-WK</strain>
    </source>
</reference>
<dbReference type="OrthoDB" id="6416968at2759"/>
<dbReference type="Proteomes" id="UP000285301">
    <property type="component" value="Unassembled WGS sequence"/>
</dbReference>
<dbReference type="InterPro" id="IPR000215">
    <property type="entry name" value="Serpin_fam"/>
</dbReference>
<keyword evidence="11" id="KW-1185">Reference proteome</keyword>
<dbReference type="Gene3D" id="2.30.39.10">
    <property type="entry name" value="Alpha-1-antitrypsin, domain 1"/>
    <property type="match status" value="1"/>
</dbReference>
<dbReference type="InterPro" id="IPR042178">
    <property type="entry name" value="Serpin_sf_1"/>
</dbReference>
<keyword evidence="2" id="KW-0646">Protease inhibitor</keyword>
<evidence type="ECO:0000313" key="9">
    <source>
        <dbReference type="EMBL" id="RWS17287.1"/>
    </source>
</evidence>
<dbReference type="GO" id="GO:0005615">
    <property type="term" value="C:extracellular space"/>
    <property type="evidence" value="ECO:0007669"/>
    <property type="project" value="InterPro"/>
</dbReference>
<evidence type="ECO:0000256" key="2">
    <source>
        <dbReference type="ARBA" id="ARBA00022690"/>
    </source>
</evidence>
<dbReference type="SUPFAM" id="SSF56574">
    <property type="entry name" value="Serpins"/>
    <property type="match status" value="1"/>
</dbReference>
<dbReference type="EMBL" id="NCKU01000097">
    <property type="protein sequence ID" value="RWS17287.1"/>
    <property type="molecule type" value="Genomic_DNA"/>
</dbReference>
<dbReference type="EMBL" id="NCKU01000650">
    <property type="protein sequence ID" value="RWS14664.1"/>
    <property type="molecule type" value="Genomic_DNA"/>
</dbReference>
<gene>
    <name evidence="10" type="ORF">B4U79_00270</name>
    <name evidence="9" type="ORF">B4U79_02341</name>
    <name evidence="8" type="ORF">B4U79_12441</name>
</gene>
<accession>A0A3S3P8S2</accession>
<keyword evidence="3" id="KW-0722">Serine protease inhibitor</keyword>
<protein>
    <submittedName>
        <fullName evidence="8">Leukocyte elastase inhibitor-like protein</fullName>
    </submittedName>
</protein>
<evidence type="ECO:0000256" key="6">
    <source>
        <dbReference type="SAM" id="SignalP"/>
    </source>
</evidence>
<dbReference type="Pfam" id="PF00079">
    <property type="entry name" value="Serpin"/>
    <property type="match status" value="1"/>
</dbReference>
<proteinExistence type="inferred from homology"/>
<name>A0A3S3P8S2_9ACAR</name>
<dbReference type="InterPro" id="IPR023795">
    <property type="entry name" value="Serpin_CS"/>
</dbReference>
<keyword evidence="4" id="KW-0325">Glycoprotein</keyword>
<evidence type="ECO:0000256" key="1">
    <source>
        <dbReference type="ARBA" id="ARBA00009500"/>
    </source>
</evidence>
<evidence type="ECO:0000256" key="4">
    <source>
        <dbReference type="ARBA" id="ARBA00023180"/>
    </source>
</evidence>
<evidence type="ECO:0000313" key="11">
    <source>
        <dbReference type="Proteomes" id="UP000285301"/>
    </source>
</evidence>
<organism evidence="8 11">
    <name type="scientific">Dinothrombium tinctorium</name>
    <dbReference type="NCBI Taxonomy" id="1965070"/>
    <lineage>
        <taxon>Eukaryota</taxon>
        <taxon>Metazoa</taxon>
        <taxon>Ecdysozoa</taxon>
        <taxon>Arthropoda</taxon>
        <taxon>Chelicerata</taxon>
        <taxon>Arachnida</taxon>
        <taxon>Acari</taxon>
        <taxon>Acariformes</taxon>
        <taxon>Trombidiformes</taxon>
        <taxon>Prostigmata</taxon>
        <taxon>Anystina</taxon>
        <taxon>Parasitengona</taxon>
        <taxon>Trombidioidea</taxon>
        <taxon>Trombidiidae</taxon>
        <taxon>Dinothrombium</taxon>
    </lineage>
</organism>
<evidence type="ECO:0000313" key="10">
    <source>
        <dbReference type="EMBL" id="RWS17317.1"/>
    </source>
</evidence>
<dbReference type="PANTHER" id="PTHR11461:SF211">
    <property type="entry name" value="GH10112P-RELATED"/>
    <property type="match status" value="1"/>
</dbReference>
<evidence type="ECO:0000313" key="8">
    <source>
        <dbReference type="EMBL" id="RWS14664.1"/>
    </source>
</evidence>
<feature type="chain" id="PRO_5033399002" evidence="6">
    <location>
        <begin position="25"/>
        <end position="407"/>
    </location>
</feature>
<dbReference type="PANTHER" id="PTHR11461">
    <property type="entry name" value="SERINE PROTEASE INHIBITOR, SERPIN"/>
    <property type="match status" value="1"/>
</dbReference>
<feature type="signal peptide" evidence="6">
    <location>
        <begin position="1"/>
        <end position="24"/>
    </location>
</feature>
<evidence type="ECO:0000259" key="7">
    <source>
        <dbReference type="SMART" id="SM00093"/>
    </source>
</evidence>
<dbReference type="PROSITE" id="PS00284">
    <property type="entry name" value="SERPIN"/>
    <property type="match status" value="1"/>
</dbReference>
<dbReference type="InterPro" id="IPR023796">
    <property type="entry name" value="Serpin_dom"/>
</dbReference>
<evidence type="ECO:0000256" key="3">
    <source>
        <dbReference type="ARBA" id="ARBA00022900"/>
    </source>
</evidence>
<reference evidence="8 11" key="1">
    <citation type="journal article" date="2018" name="Gigascience">
        <title>Genomes of trombidid mites reveal novel predicted allergens and laterally-transferred genes associated with secondary metabolism.</title>
        <authorList>
            <person name="Dong X."/>
            <person name="Chaisiri K."/>
            <person name="Xia D."/>
            <person name="Armstrong S.D."/>
            <person name="Fang Y."/>
            <person name="Donnelly M.J."/>
            <person name="Kadowaki T."/>
            <person name="McGarry J.W."/>
            <person name="Darby A.C."/>
            <person name="Makepeace B.L."/>
        </authorList>
    </citation>
    <scope>NUCLEOTIDE SEQUENCE [LARGE SCALE GENOMIC DNA]</scope>
    <source>
        <strain evidence="8">UoL-WK</strain>
    </source>
</reference>
<feature type="domain" description="Serpin" evidence="7">
    <location>
        <begin position="51"/>
        <end position="407"/>
    </location>
</feature>
<comment type="similarity">
    <text evidence="1 5">Belongs to the serpin family.</text>
</comment>
<dbReference type="GO" id="GO:0004867">
    <property type="term" value="F:serine-type endopeptidase inhibitor activity"/>
    <property type="evidence" value="ECO:0007669"/>
    <property type="project" value="UniProtKB-KW"/>
</dbReference>
<dbReference type="EMBL" id="NCKU01000096">
    <property type="protein sequence ID" value="RWS17317.1"/>
    <property type="molecule type" value="Genomic_DNA"/>
</dbReference>
<sequence>MLLLKLNSIILILLFFLTVNKSSAYHYWQSKNQGRVFKLNGLIEAINEFSFELYQVVNKGNENENHFYSPIGIIYAFSMLMIGAKKDSELEVFRGLHLDQNFRTPEEAHKSFRLLLKVLERNANYSLDMANIILTQKDNRFLKEFTKRLGSFYKVAIGEVDFLRNGRKVMNYINQFVSNSTHNKIKDFVKRPLDPLTRLVILNAVYFKAEWRVKFDGLFNKERLFYNNGKTPNEVTFMFNYGGFGYFEDKVKKYKLLEMQYSGEASFLLLLPFEKDGLDNVLQQVTMEEILQPLDEKEVSVWIPKFKLEGEYDLKKVLPDLGIKAIFGPGADLSGINGDKTLFVTSGVHKAMVEVNEAGTEAAAATSITILTRLSSRYVIDADHPFLFIIRDTKYNLIYFMGKVNIL</sequence>
<dbReference type="AlphaFoldDB" id="A0A3S3P8S2"/>
<dbReference type="InterPro" id="IPR042185">
    <property type="entry name" value="Serpin_sf_2"/>
</dbReference>
<dbReference type="Gene3D" id="3.30.497.10">
    <property type="entry name" value="Antithrombin, subunit I, domain 2"/>
    <property type="match status" value="1"/>
</dbReference>
<evidence type="ECO:0000256" key="5">
    <source>
        <dbReference type="RuleBase" id="RU000411"/>
    </source>
</evidence>
<dbReference type="InterPro" id="IPR036186">
    <property type="entry name" value="Serpin_sf"/>
</dbReference>
<keyword evidence="6" id="KW-0732">Signal</keyword>
<dbReference type="SMART" id="SM00093">
    <property type="entry name" value="SERPIN"/>
    <property type="match status" value="1"/>
</dbReference>